<evidence type="ECO:0000256" key="1">
    <source>
        <dbReference type="ARBA" id="ARBA00022729"/>
    </source>
</evidence>
<evidence type="ECO:0000313" key="2">
    <source>
        <dbReference type="EMBL" id="MFC6723553.1"/>
    </source>
</evidence>
<reference evidence="2 3" key="1">
    <citation type="journal article" date="2019" name="Int. J. Syst. Evol. Microbiol.">
        <title>The Global Catalogue of Microorganisms (GCM) 10K type strain sequencing project: providing services to taxonomists for standard genome sequencing and annotation.</title>
        <authorList>
            <consortium name="The Broad Institute Genomics Platform"/>
            <consortium name="The Broad Institute Genome Sequencing Center for Infectious Disease"/>
            <person name="Wu L."/>
            <person name="Ma J."/>
        </authorList>
    </citation>
    <scope>NUCLEOTIDE SEQUENCE [LARGE SCALE GENOMIC DNA]</scope>
    <source>
        <strain evidence="2 3">NBRC 111368</strain>
    </source>
</reference>
<dbReference type="InterPro" id="IPR006059">
    <property type="entry name" value="SBP"/>
</dbReference>
<dbReference type="Proteomes" id="UP001596328">
    <property type="component" value="Unassembled WGS sequence"/>
</dbReference>
<protein>
    <submittedName>
        <fullName evidence="2">ABC transporter substrate-binding protein</fullName>
    </submittedName>
</protein>
<evidence type="ECO:0000313" key="3">
    <source>
        <dbReference type="Proteomes" id="UP001596328"/>
    </source>
</evidence>
<name>A0ABD5RX83_9EURY</name>
<comment type="caution">
    <text evidence="2">The sequence shown here is derived from an EMBL/GenBank/DDBJ whole genome shotgun (WGS) entry which is preliminary data.</text>
</comment>
<organism evidence="2 3">
    <name type="scientific">Halobium palmae</name>
    <dbReference type="NCBI Taxonomy" id="1776492"/>
    <lineage>
        <taxon>Archaea</taxon>
        <taxon>Methanobacteriati</taxon>
        <taxon>Methanobacteriota</taxon>
        <taxon>Stenosarchaea group</taxon>
        <taxon>Halobacteria</taxon>
        <taxon>Halobacteriales</taxon>
        <taxon>Haloferacaceae</taxon>
        <taxon>Halobium</taxon>
    </lineage>
</organism>
<keyword evidence="3" id="KW-1185">Reference proteome</keyword>
<dbReference type="Pfam" id="PF13416">
    <property type="entry name" value="SBP_bac_8"/>
    <property type="match status" value="1"/>
</dbReference>
<sequence length="314" mass="34367">MADTVVYYGSTSRPGFFEAFEEETGITVNAVTAPGYQSVSRFQTEESNGNHSADVLNSVSQVFLRDDLVPYFAEINMWEEYKDVYPQALVDKVENTATENERSKMLPVTTNNYMAAYSTSRTDSPLESWDGILQSQFEDSVGAPTFTMSSMYWIMRQEMSEEDADQYFTDLANLGTQFAGQSTSAFTEAIVSGQSDVAFGVAASTAIAPFLEDGAPIAPVTPDWTGSTVSPIAISKNAPHPEAAQRLVEFMISEQGQKANANYGAGRAAIRADVPHGNKQIREAISDMDVYPMFVTPETKDRVIEKANSLLPLS</sequence>
<dbReference type="AlphaFoldDB" id="A0ABD5RX83"/>
<dbReference type="EMBL" id="JBHSWU010000024">
    <property type="protein sequence ID" value="MFC6723553.1"/>
    <property type="molecule type" value="Genomic_DNA"/>
</dbReference>
<keyword evidence="1" id="KW-0732">Signal</keyword>
<proteinExistence type="predicted"/>
<gene>
    <name evidence="2" type="ORF">ACFQE1_03935</name>
</gene>
<dbReference type="SUPFAM" id="SSF53850">
    <property type="entry name" value="Periplasmic binding protein-like II"/>
    <property type="match status" value="1"/>
</dbReference>
<dbReference type="PANTHER" id="PTHR30006">
    <property type="entry name" value="THIAMINE-BINDING PERIPLASMIC PROTEIN-RELATED"/>
    <property type="match status" value="1"/>
</dbReference>
<accession>A0ABD5RX83</accession>
<dbReference type="Gene3D" id="3.40.190.10">
    <property type="entry name" value="Periplasmic binding protein-like II"/>
    <property type="match status" value="2"/>
</dbReference>